<dbReference type="InterPro" id="IPR031148">
    <property type="entry name" value="Plexin"/>
</dbReference>
<dbReference type="GO" id="GO:0017154">
    <property type="term" value="F:semaphorin receptor activity"/>
    <property type="evidence" value="ECO:0007669"/>
    <property type="project" value="InterPro"/>
</dbReference>
<dbReference type="GO" id="GO:0002116">
    <property type="term" value="C:semaphorin receptor complex"/>
    <property type="evidence" value="ECO:0007669"/>
    <property type="project" value="TreeGrafter"/>
</dbReference>
<proteinExistence type="predicted"/>
<feature type="region of interest" description="Disordered" evidence="1">
    <location>
        <begin position="199"/>
        <end position="274"/>
    </location>
</feature>
<dbReference type="GO" id="GO:0007162">
    <property type="term" value="P:negative regulation of cell adhesion"/>
    <property type="evidence" value="ECO:0007669"/>
    <property type="project" value="TreeGrafter"/>
</dbReference>
<evidence type="ECO:0000256" key="1">
    <source>
        <dbReference type="SAM" id="MobiDB-lite"/>
    </source>
</evidence>
<dbReference type="RefSeq" id="XP_026538823.1">
    <property type="nucleotide sequence ID" value="XM_026683038.1"/>
</dbReference>
<feature type="compositionally biased region" description="Polar residues" evidence="1">
    <location>
        <begin position="214"/>
        <end position="225"/>
    </location>
</feature>
<feature type="region of interest" description="Disordered" evidence="1">
    <location>
        <begin position="163"/>
        <end position="183"/>
    </location>
</feature>
<gene>
    <name evidence="3" type="primary">LOC113422231</name>
</gene>
<organism evidence="2 3">
    <name type="scientific">Notechis scutatus</name>
    <name type="common">mainland tiger snake</name>
    <dbReference type="NCBI Taxonomy" id="8663"/>
    <lineage>
        <taxon>Eukaryota</taxon>
        <taxon>Metazoa</taxon>
        <taxon>Chordata</taxon>
        <taxon>Craniata</taxon>
        <taxon>Vertebrata</taxon>
        <taxon>Euteleostomi</taxon>
        <taxon>Lepidosauria</taxon>
        <taxon>Squamata</taxon>
        <taxon>Bifurcata</taxon>
        <taxon>Unidentata</taxon>
        <taxon>Episquamata</taxon>
        <taxon>Toxicofera</taxon>
        <taxon>Serpentes</taxon>
        <taxon>Colubroidea</taxon>
        <taxon>Elapidae</taxon>
        <taxon>Hydrophiinae</taxon>
        <taxon>Notechis</taxon>
    </lineage>
</organism>
<dbReference type="PANTHER" id="PTHR22625:SF36">
    <property type="entry name" value="PLEXIN-B1"/>
    <property type="match status" value="1"/>
</dbReference>
<feature type="compositionally biased region" description="Polar residues" evidence="1">
    <location>
        <begin position="174"/>
        <end position="183"/>
    </location>
</feature>
<dbReference type="AlphaFoldDB" id="A0A6J1VDZ2"/>
<evidence type="ECO:0000313" key="2">
    <source>
        <dbReference type="Proteomes" id="UP000504612"/>
    </source>
</evidence>
<dbReference type="GO" id="GO:0008360">
    <property type="term" value="P:regulation of cell shape"/>
    <property type="evidence" value="ECO:0007669"/>
    <property type="project" value="TreeGrafter"/>
</dbReference>
<feature type="compositionally biased region" description="Polar residues" evidence="1">
    <location>
        <begin position="259"/>
        <end position="269"/>
    </location>
</feature>
<feature type="compositionally biased region" description="Low complexity" evidence="1">
    <location>
        <begin position="239"/>
        <end position="258"/>
    </location>
</feature>
<feature type="compositionally biased region" description="Low complexity" evidence="1">
    <location>
        <begin position="83"/>
        <end position="97"/>
    </location>
</feature>
<protein>
    <submittedName>
        <fullName evidence="3">Plexin-B1-like</fullName>
    </submittedName>
</protein>
<sequence>MTHDNITIQLEVRFHDIFIASTTFSFYDCSAVASLRRFAPCQGCVSSHWGCNWCVHQHLCTHKSVCENGPIIYNRKTQILDSSPFPSSATPSTTQSSLPVVATEPPKVSETPGTTSTPVPTIIPIIYTSLPATSALTTSKLETLTSTEAPLSTPSIVTLLETTRDSLTLPPTEVPTTATLGPTSEYLSSSQLEILSSTVHPTSEPATDPEDGSTDSSTAMYSTPQPVLEGRTPFLEAGSSSTPSSAPTSSPLNPLTPNQTGSPSASTNVPPMDLETEPPILELPYPTDLPKWLPPEDIVESQESEEWMVSLPPENDTSSFSASILLSGDGDSSESDISDFPRILNPLDYQYDAPGFLDLTEEYSWGPEACPCVTSIQGSSLMPVNVQRKITLIGKNFHLYQARRWQRVSWGVCEKVL</sequence>
<reference evidence="3" key="1">
    <citation type="submission" date="2025-08" db="UniProtKB">
        <authorList>
            <consortium name="RefSeq"/>
        </authorList>
    </citation>
    <scope>IDENTIFICATION</scope>
</reference>
<dbReference type="Pfam" id="PF24479">
    <property type="entry name" value="PSI_PlexinA-B"/>
    <property type="match status" value="1"/>
</dbReference>
<dbReference type="PANTHER" id="PTHR22625">
    <property type="entry name" value="PLEXIN"/>
    <property type="match status" value="1"/>
</dbReference>
<keyword evidence="2" id="KW-1185">Reference proteome</keyword>
<dbReference type="GO" id="GO:0030334">
    <property type="term" value="P:regulation of cell migration"/>
    <property type="evidence" value="ECO:0007669"/>
    <property type="project" value="TreeGrafter"/>
</dbReference>
<accession>A0A6J1VDZ2</accession>
<name>A0A6J1VDZ2_9SAUR</name>
<feature type="region of interest" description="Disordered" evidence="1">
    <location>
        <begin position="83"/>
        <end position="115"/>
    </location>
</feature>
<evidence type="ECO:0000313" key="3">
    <source>
        <dbReference type="RefSeq" id="XP_026538823.1"/>
    </source>
</evidence>
<dbReference type="Proteomes" id="UP000504612">
    <property type="component" value="Unplaced"/>
</dbReference>
<dbReference type="GO" id="GO:0050772">
    <property type="term" value="P:positive regulation of axonogenesis"/>
    <property type="evidence" value="ECO:0007669"/>
    <property type="project" value="TreeGrafter"/>
</dbReference>
<dbReference type="GO" id="GO:0005886">
    <property type="term" value="C:plasma membrane"/>
    <property type="evidence" value="ECO:0007669"/>
    <property type="project" value="TreeGrafter"/>
</dbReference>
<dbReference type="GeneID" id="113422231"/>
<dbReference type="KEGG" id="nss:113422231"/>